<dbReference type="Proteomes" id="UP000001116">
    <property type="component" value="Chromosome"/>
</dbReference>
<dbReference type="InterPro" id="IPR000683">
    <property type="entry name" value="Gfo/Idh/MocA-like_OxRdtase_N"/>
</dbReference>
<dbReference type="PANTHER" id="PTHR43377">
    <property type="entry name" value="BILIVERDIN REDUCTASE A"/>
    <property type="match status" value="1"/>
</dbReference>
<evidence type="ECO:0000259" key="2">
    <source>
        <dbReference type="Pfam" id="PF01408"/>
    </source>
</evidence>
<feature type="compositionally biased region" description="Pro residues" evidence="1">
    <location>
        <begin position="18"/>
        <end position="29"/>
    </location>
</feature>
<feature type="region of interest" description="Disordered" evidence="1">
    <location>
        <begin position="1"/>
        <end position="29"/>
    </location>
</feature>
<dbReference type="SUPFAM" id="SSF51735">
    <property type="entry name" value="NAD(P)-binding Rossmann-fold domains"/>
    <property type="match status" value="1"/>
</dbReference>
<evidence type="ECO:0000313" key="4">
    <source>
        <dbReference type="Proteomes" id="UP000001116"/>
    </source>
</evidence>
<protein>
    <submittedName>
        <fullName evidence="3">Oxidoreductase domain protein</fullName>
    </submittedName>
</protein>
<feature type="domain" description="Gfo/Idh/MocA-like oxidoreductase N-terminal" evidence="2">
    <location>
        <begin position="31"/>
        <end position="140"/>
    </location>
</feature>
<dbReference type="eggNOG" id="COG0673">
    <property type="taxonomic scope" value="Bacteria"/>
</dbReference>
<name>A6W5J4_KINRD</name>
<keyword evidence="4" id="KW-1185">Reference proteome</keyword>
<proteinExistence type="predicted"/>
<sequence>MRRRAGLARGSRGTPAGPSVPPVSAPPRPARLALTGGGFRAGLHLDLLRRLPELFEVTGVLARGEASAAAATRRGLPVHRDLDGLLRAAPDVVVVSVPPAAAPGLVRELAGRGAAVLTETPPAADLAGLRALWEAVGPSGRVQVAEQYPLSPHNAARAEVVRRGLLGTPTSVQVSSTQLHHAAALLRGFLGVGARPARVVATATTAPLADPITRAGWTGSAHERPQVTTVATLDFGDGRSALYDFTETQTRNPLRARRLVVRGSAGELVDDRLVRLADPVTVLTSSIERRQTGQHQDLQGADLDHLALDGRVLFRNPFAGARLSDEEIAVTELLLRAAAWGRGEAPGPYPLAEAAQDHLLGLAIGASLAAGGPVVTAQEAWAAALSR</sequence>
<accession>A6W5J4</accession>
<dbReference type="PANTHER" id="PTHR43377:SF1">
    <property type="entry name" value="BILIVERDIN REDUCTASE A"/>
    <property type="match status" value="1"/>
</dbReference>
<dbReference type="AlphaFoldDB" id="A6W5J4"/>
<dbReference type="STRING" id="266940.Krad_0594"/>
<reference evidence="4" key="1">
    <citation type="journal article" date="2008" name="PLoS ONE">
        <title>Survival in nuclear waste, extreme resistance, and potential applications gleaned from the genome sequence of Kineococcus radiotolerans SRS30216.</title>
        <authorList>
            <person name="Bagwell C.E."/>
            <person name="Bhat S."/>
            <person name="Hawkins G.M."/>
            <person name="Smith B.W."/>
            <person name="Biswas T."/>
            <person name="Hoover T.R."/>
            <person name="Saunders E."/>
            <person name="Han C.S."/>
            <person name="Tsodikov O.V."/>
            <person name="Shimkets L.J."/>
        </authorList>
    </citation>
    <scope>NUCLEOTIDE SEQUENCE [LARGE SCALE GENOMIC DNA]</scope>
    <source>
        <strain evidence="4">ATCC BAA-149 / DSM 14245 / SRS30216</strain>
    </source>
</reference>
<organism evidence="3 4">
    <name type="scientific">Kineococcus radiotolerans (strain ATCC BAA-149 / DSM 14245 / SRS30216)</name>
    <dbReference type="NCBI Taxonomy" id="266940"/>
    <lineage>
        <taxon>Bacteria</taxon>
        <taxon>Bacillati</taxon>
        <taxon>Actinomycetota</taxon>
        <taxon>Actinomycetes</taxon>
        <taxon>Kineosporiales</taxon>
        <taxon>Kineosporiaceae</taxon>
        <taxon>Kineococcus</taxon>
    </lineage>
</organism>
<dbReference type="KEGG" id="kra:Krad_0594"/>
<evidence type="ECO:0000256" key="1">
    <source>
        <dbReference type="SAM" id="MobiDB-lite"/>
    </source>
</evidence>
<dbReference type="InterPro" id="IPR051450">
    <property type="entry name" value="Gfo/Idh/MocA_Oxidoreductases"/>
</dbReference>
<dbReference type="Pfam" id="PF01408">
    <property type="entry name" value="GFO_IDH_MocA"/>
    <property type="match status" value="1"/>
</dbReference>
<evidence type="ECO:0000313" key="3">
    <source>
        <dbReference type="EMBL" id="ABS02083.1"/>
    </source>
</evidence>
<dbReference type="GO" id="GO:0000166">
    <property type="term" value="F:nucleotide binding"/>
    <property type="evidence" value="ECO:0007669"/>
    <property type="project" value="InterPro"/>
</dbReference>
<gene>
    <name evidence="3" type="ordered locus">Krad_0594</name>
</gene>
<dbReference type="EMBL" id="CP000750">
    <property type="protein sequence ID" value="ABS02083.1"/>
    <property type="molecule type" value="Genomic_DNA"/>
</dbReference>
<dbReference type="Gene3D" id="3.30.360.10">
    <property type="entry name" value="Dihydrodipicolinate Reductase, domain 2"/>
    <property type="match status" value="1"/>
</dbReference>
<dbReference type="HOGENOM" id="CLU_769123_0_0_11"/>
<dbReference type="Gene3D" id="3.40.50.720">
    <property type="entry name" value="NAD(P)-binding Rossmann-like Domain"/>
    <property type="match status" value="1"/>
</dbReference>
<feature type="compositionally biased region" description="Low complexity" evidence="1">
    <location>
        <begin position="7"/>
        <end position="17"/>
    </location>
</feature>
<dbReference type="InterPro" id="IPR036291">
    <property type="entry name" value="NAD(P)-bd_dom_sf"/>
</dbReference>